<feature type="domain" description="Cytosolic endo-beta-N-acetylglucosaminidase TIM barrel" evidence="1">
    <location>
        <begin position="42"/>
        <end position="486"/>
    </location>
</feature>
<dbReference type="InterPro" id="IPR032979">
    <property type="entry name" value="ENGase"/>
</dbReference>
<dbReference type="Pfam" id="PF03644">
    <property type="entry name" value="Glyco_hydro_85"/>
    <property type="match status" value="1"/>
</dbReference>
<name>A0AAN6JSF3_9BASI</name>
<proteinExistence type="predicted"/>
<sequence length="856" mass="93839">MKANVICLAESILVFQAPSTISKNASERPRLLVCHDFQGGYNDKASRRGYTFEYWSVCDIFIYFSHRRISCPPVGWNTAASRHGVKMLGTVIFEWKEAMPDLSLLLRGPNDLYSPLKPPLRFSPYYIPALIDLALAKNFSGYLINVELPLDLGFSVSGYTWYPDWLRPTSAAQLDEMQRNARRLRAWVALLRAEGRRRFAEAGRDEDEWTVLWYDSVTREGKLQWQDAVTQENVSFLEVSDGIFTNYTWARPSIPKIEKPDMPGGPSPVETAIESKEVQAAVLPPPPVDDNPHPALAHTVGMLDRARRARTEAYIGIDVFGRNCWGGAQSFRSLEMIGSRHWWQRHLSTFGQSNANSDKSSLANLGLSVALFAPGWTWEHAEPGVLPELKKDKKSIDSSSLESRAQPQRRVWDEFAELDRRFWAGGASTSFALSSNAAAEPHSFHQPLSAYFPARAPPLPSIFLKKAEEACVFYHTTFARGSGVAWYRSGKEVARWQTPSINTDSVLAVSTTSKQDEEAIKKQKEAEEDQARAHVLVGWTDAGVSLPKADATWPHPRAFWLPTAETEAQSPARGVALATPVPDKVDALEPRASVEVSEDVVWAGSCSLKVTIPLSGSGQGRLFLPISWVAIPTTAGGSEEMVIDATALASLEGLDTQRVQVALQLVDGSIHTGLVRTTEASDTGDQIWTNIRTSISIPRGLAAKSTLHSSMSPQATVGLILEFNDSTSAIVMHLGELYLGEGSSATEAVGTASAGSDDVEATIEKKDPMVITWPDFAPAAHFYEVFLEQGDGALGSDAVKRATWLGTATREHSRTEFAAPLAAIHTLLATQKTGTIVVKPFGSCWQGAQARCTLTI</sequence>
<dbReference type="InterPro" id="IPR005201">
    <property type="entry name" value="TIM_ENGase"/>
</dbReference>
<accession>A0AAN6JSF3</accession>
<gene>
    <name evidence="2" type="ORF">OC846_002653</name>
</gene>
<dbReference type="EMBL" id="JAPDMZ010000055">
    <property type="protein sequence ID" value="KAK0553037.1"/>
    <property type="molecule type" value="Genomic_DNA"/>
</dbReference>
<dbReference type="PANTHER" id="PTHR13246:SF1">
    <property type="entry name" value="CYTOSOLIC ENDO-BETA-N-ACETYLGLUCOSAMINIDASE"/>
    <property type="match status" value="1"/>
</dbReference>
<dbReference type="GO" id="GO:0005829">
    <property type="term" value="C:cytosol"/>
    <property type="evidence" value="ECO:0007669"/>
    <property type="project" value="UniProtKB-SubCell"/>
</dbReference>
<dbReference type="GO" id="GO:0033925">
    <property type="term" value="F:mannosyl-glycoprotein endo-beta-N-acetylglucosaminidase activity"/>
    <property type="evidence" value="ECO:0007669"/>
    <property type="project" value="UniProtKB-EC"/>
</dbReference>
<dbReference type="Gene3D" id="3.20.20.80">
    <property type="entry name" value="Glycosidases"/>
    <property type="match status" value="1"/>
</dbReference>
<keyword evidence="3" id="KW-1185">Reference proteome</keyword>
<evidence type="ECO:0000313" key="3">
    <source>
        <dbReference type="Proteomes" id="UP001176517"/>
    </source>
</evidence>
<dbReference type="AlphaFoldDB" id="A0AAN6JSF3"/>
<dbReference type="Proteomes" id="UP001176517">
    <property type="component" value="Unassembled WGS sequence"/>
</dbReference>
<organism evidence="2 3">
    <name type="scientific">Tilletia horrida</name>
    <dbReference type="NCBI Taxonomy" id="155126"/>
    <lineage>
        <taxon>Eukaryota</taxon>
        <taxon>Fungi</taxon>
        <taxon>Dikarya</taxon>
        <taxon>Basidiomycota</taxon>
        <taxon>Ustilaginomycotina</taxon>
        <taxon>Exobasidiomycetes</taxon>
        <taxon>Tilletiales</taxon>
        <taxon>Tilletiaceae</taxon>
        <taxon>Tilletia</taxon>
    </lineage>
</organism>
<reference evidence="2" key="1">
    <citation type="journal article" date="2023" name="PhytoFront">
        <title>Draft Genome Resources of Seven Strains of Tilletia horrida, Causal Agent of Kernel Smut of Rice.</title>
        <authorList>
            <person name="Khanal S."/>
            <person name="Antony Babu S."/>
            <person name="Zhou X.G."/>
        </authorList>
    </citation>
    <scope>NUCLEOTIDE SEQUENCE</scope>
    <source>
        <strain evidence="2">TX6</strain>
    </source>
</reference>
<comment type="caution">
    <text evidence="2">The sequence shown here is derived from an EMBL/GenBank/DDBJ whole genome shotgun (WGS) entry which is preliminary data.</text>
</comment>
<evidence type="ECO:0000259" key="1">
    <source>
        <dbReference type="Pfam" id="PF03644"/>
    </source>
</evidence>
<evidence type="ECO:0000313" key="2">
    <source>
        <dbReference type="EMBL" id="KAK0553037.1"/>
    </source>
</evidence>
<protein>
    <recommendedName>
        <fullName evidence="1">Cytosolic endo-beta-N-acetylglucosaminidase TIM barrel domain-containing protein</fullName>
    </recommendedName>
</protein>
<dbReference type="PANTHER" id="PTHR13246">
    <property type="entry name" value="ENDO BETA N-ACETYLGLUCOSAMINIDASE"/>
    <property type="match status" value="1"/>
</dbReference>